<dbReference type="Pfam" id="PF07498">
    <property type="entry name" value="Rho_N"/>
    <property type="match status" value="1"/>
</dbReference>
<protein>
    <submittedName>
        <fullName evidence="3">Transcription termination factor rho</fullName>
    </submittedName>
</protein>
<sequence length="113" mass="12858">MFQIADLKSKKLPELQEIAKGLNVPKYKQLRKLDLVYKILDLQAANPDVVKKLDVEATPAPVEKAAVAEKKEAPKQQRKPNPRPRKTSEKKTEPKENKTNSNKEETNKKEDSP</sequence>
<evidence type="ECO:0000313" key="4">
    <source>
        <dbReference type="Proteomes" id="UP000029647"/>
    </source>
</evidence>
<dbReference type="InterPro" id="IPR036269">
    <property type="entry name" value="Rho_N_sf"/>
</dbReference>
<dbReference type="Proteomes" id="UP000029647">
    <property type="component" value="Unassembled WGS sequence"/>
</dbReference>
<dbReference type="SMART" id="SM00959">
    <property type="entry name" value="Rho_N"/>
    <property type="match status" value="1"/>
</dbReference>
<accession>A0A090WJ43</accession>
<dbReference type="Gene3D" id="1.10.720.10">
    <property type="match status" value="1"/>
</dbReference>
<dbReference type="GO" id="GO:0006353">
    <property type="term" value="P:DNA-templated transcription termination"/>
    <property type="evidence" value="ECO:0007669"/>
    <property type="project" value="InterPro"/>
</dbReference>
<dbReference type="InterPro" id="IPR011112">
    <property type="entry name" value="Rho-like_N"/>
</dbReference>
<evidence type="ECO:0000256" key="1">
    <source>
        <dbReference type="SAM" id="MobiDB-lite"/>
    </source>
</evidence>
<proteinExistence type="predicted"/>
<reference evidence="3 4" key="1">
    <citation type="journal article" date="2014" name="Genome Announc.">
        <title>Draft Genome Sequences of Marine Flavobacterium Nonlabens Strains NR17, NR24, NR27, NR32, NR33, and Ara13.</title>
        <authorList>
            <person name="Nakanishi M."/>
            <person name="Meirelles P."/>
            <person name="Suzuki R."/>
            <person name="Takatani N."/>
            <person name="Mino S."/>
            <person name="Suda W."/>
            <person name="Oshima K."/>
            <person name="Hattori M."/>
            <person name="Ohkuma M."/>
            <person name="Hosokawa M."/>
            <person name="Miyashita K."/>
            <person name="Thompson F.L."/>
            <person name="Niwa A."/>
            <person name="Sawabe T."/>
            <person name="Sawabe T."/>
        </authorList>
    </citation>
    <scope>NUCLEOTIDE SEQUENCE [LARGE SCALE GENOMIC DNA]</scope>
    <source>
        <strain evidence="4">JCM19275</strain>
    </source>
</reference>
<gene>
    <name evidence="3" type="ORF">JCM19275_26</name>
</gene>
<organism evidence="3 4">
    <name type="scientific">Nonlabens ulvanivorans</name>
    <name type="common">Persicivirga ulvanivorans</name>
    <dbReference type="NCBI Taxonomy" id="906888"/>
    <lineage>
        <taxon>Bacteria</taxon>
        <taxon>Pseudomonadati</taxon>
        <taxon>Bacteroidota</taxon>
        <taxon>Flavobacteriia</taxon>
        <taxon>Flavobacteriales</taxon>
        <taxon>Flavobacteriaceae</taxon>
        <taxon>Nonlabens</taxon>
    </lineage>
</organism>
<feature type="domain" description="Rho termination factor-like N-terminal" evidence="2">
    <location>
        <begin position="6"/>
        <end position="48"/>
    </location>
</feature>
<dbReference type="SUPFAM" id="SSF68912">
    <property type="entry name" value="Rho N-terminal domain-like"/>
    <property type="match status" value="1"/>
</dbReference>
<feature type="region of interest" description="Disordered" evidence="1">
    <location>
        <begin position="63"/>
        <end position="113"/>
    </location>
</feature>
<dbReference type="EMBL" id="BBNT01000022">
    <property type="protein sequence ID" value="GAL77075.1"/>
    <property type="molecule type" value="Genomic_DNA"/>
</dbReference>
<evidence type="ECO:0000313" key="3">
    <source>
        <dbReference type="EMBL" id="GAL77075.1"/>
    </source>
</evidence>
<feature type="compositionally biased region" description="Basic and acidic residues" evidence="1">
    <location>
        <begin position="86"/>
        <end position="113"/>
    </location>
</feature>
<feature type="compositionally biased region" description="Basic residues" evidence="1">
    <location>
        <begin position="76"/>
        <end position="85"/>
    </location>
</feature>
<dbReference type="AlphaFoldDB" id="A0A090WJ43"/>
<feature type="compositionally biased region" description="Basic and acidic residues" evidence="1">
    <location>
        <begin position="66"/>
        <end position="75"/>
    </location>
</feature>
<evidence type="ECO:0000259" key="2">
    <source>
        <dbReference type="SMART" id="SM00959"/>
    </source>
</evidence>
<comment type="caution">
    <text evidence="3">The sequence shown here is derived from an EMBL/GenBank/DDBJ whole genome shotgun (WGS) entry which is preliminary data.</text>
</comment>
<name>A0A090WJ43_NONUL</name>